<feature type="transmembrane region" description="Helical" evidence="8">
    <location>
        <begin position="524"/>
        <end position="543"/>
    </location>
</feature>
<keyword evidence="11" id="KW-1185">Reference proteome</keyword>
<feature type="domain" description="Potassium channel" evidence="9">
    <location>
        <begin position="199"/>
        <end position="283"/>
    </location>
</feature>
<dbReference type="Gene3D" id="3.40.190.10">
    <property type="entry name" value="Periplasmic binding protein-like II"/>
    <property type="match status" value="1"/>
</dbReference>
<gene>
    <name evidence="10" type="ORF">PEVE_00033350</name>
</gene>
<keyword evidence="7" id="KW-0407">Ion channel</keyword>
<evidence type="ECO:0000256" key="8">
    <source>
        <dbReference type="SAM" id="Phobius"/>
    </source>
</evidence>
<keyword evidence="6 8" id="KW-0472">Membrane</keyword>
<dbReference type="PRINTS" id="PR00169">
    <property type="entry name" value="KCHANNEL"/>
</dbReference>
<evidence type="ECO:0000256" key="5">
    <source>
        <dbReference type="ARBA" id="ARBA00023065"/>
    </source>
</evidence>
<dbReference type="InterPro" id="IPR013099">
    <property type="entry name" value="K_chnl_dom"/>
</dbReference>
<evidence type="ECO:0000256" key="6">
    <source>
        <dbReference type="ARBA" id="ARBA00023136"/>
    </source>
</evidence>
<dbReference type="Gene3D" id="1.10.287.70">
    <property type="match status" value="1"/>
</dbReference>
<organism evidence="10 11">
    <name type="scientific">Porites evermanni</name>
    <dbReference type="NCBI Taxonomy" id="104178"/>
    <lineage>
        <taxon>Eukaryota</taxon>
        <taxon>Metazoa</taxon>
        <taxon>Cnidaria</taxon>
        <taxon>Anthozoa</taxon>
        <taxon>Hexacorallia</taxon>
        <taxon>Scleractinia</taxon>
        <taxon>Fungiina</taxon>
        <taxon>Poritidae</taxon>
        <taxon>Porites</taxon>
    </lineage>
</organism>
<dbReference type="SUPFAM" id="SSF53850">
    <property type="entry name" value="Periplasmic binding protein-like II"/>
    <property type="match status" value="1"/>
</dbReference>
<name>A0ABN8T0C9_9CNID</name>
<dbReference type="EMBL" id="CALNXI010004959">
    <property type="protein sequence ID" value="CAH3196727.1"/>
    <property type="molecule type" value="Genomic_DNA"/>
</dbReference>
<evidence type="ECO:0000256" key="7">
    <source>
        <dbReference type="ARBA" id="ARBA00023303"/>
    </source>
</evidence>
<feature type="transmembrane region" description="Helical" evidence="8">
    <location>
        <begin position="233"/>
        <end position="249"/>
    </location>
</feature>
<feature type="transmembrane region" description="Helical" evidence="8">
    <location>
        <begin position="674"/>
        <end position="694"/>
    </location>
</feature>
<keyword evidence="5" id="KW-0406">Ion transport</keyword>
<comment type="subcellular location">
    <subcellularLocation>
        <location evidence="1">Membrane</location>
        <topology evidence="1">Multi-pass membrane protein</topology>
    </subcellularLocation>
</comment>
<dbReference type="Proteomes" id="UP001159427">
    <property type="component" value="Unassembled WGS sequence"/>
</dbReference>
<accession>A0ABN8T0C9</accession>
<evidence type="ECO:0000259" key="9">
    <source>
        <dbReference type="Pfam" id="PF07885"/>
    </source>
</evidence>
<feature type="transmembrane region" description="Helical" evidence="8">
    <location>
        <begin position="193"/>
        <end position="213"/>
    </location>
</feature>
<dbReference type="Pfam" id="PF07885">
    <property type="entry name" value="Ion_trans_2"/>
    <property type="match status" value="1"/>
</dbReference>
<keyword evidence="4 8" id="KW-1133">Transmembrane helix</keyword>
<feature type="non-terminal residue" evidence="10">
    <location>
        <position position="695"/>
    </location>
</feature>
<reference evidence="10 11" key="1">
    <citation type="submission" date="2022-05" db="EMBL/GenBank/DDBJ databases">
        <authorList>
            <consortium name="Genoscope - CEA"/>
            <person name="William W."/>
        </authorList>
    </citation>
    <scope>NUCLEOTIDE SEQUENCE [LARGE SCALE GENOMIC DNA]</scope>
</reference>
<evidence type="ECO:0000256" key="3">
    <source>
        <dbReference type="ARBA" id="ARBA00022692"/>
    </source>
</evidence>
<feature type="transmembrane region" description="Helical" evidence="8">
    <location>
        <begin position="427"/>
        <end position="449"/>
    </location>
</feature>
<evidence type="ECO:0000313" key="11">
    <source>
        <dbReference type="Proteomes" id="UP001159427"/>
    </source>
</evidence>
<feature type="non-terminal residue" evidence="10">
    <location>
        <position position="1"/>
    </location>
</feature>
<evidence type="ECO:0000313" key="10">
    <source>
        <dbReference type="EMBL" id="CAH3196727.1"/>
    </source>
</evidence>
<dbReference type="PANTHER" id="PTHR11537">
    <property type="entry name" value="VOLTAGE-GATED POTASSIUM CHANNEL"/>
    <property type="match status" value="1"/>
</dbReference>
<dbReference type="SUPFAM" id="SSF81324">
    <property type="entry name" value="Voltage-gated potassium channels"/>
    <property type="match status" value="1"/>
</dbReference>
<keyword evidence="3 8" id="KW-0812">Transmembrane</keyword>
<protein>
    <recommendedName>
        <fullName evidence="9">Potassium channel domain-containing protein</fullName>
    </recommendedName>
</protein>
<evidence type="ECO:0000256" key="4">
    <source>
        <dbReference type="ARBA" id="ARBA00022989"/>
    </source>
</evidence>
<evidence type="ECO:0000256" key="2">
    <source>
        <dbReference type="ARBA" id="ARBA00022448"/>
    </source>
</evidence>
<dbReference type="PANTHER" id="PTHR11537:SF252">
    <property type="entry name" value="POTASSIUM VOLTAGE-GATED CHANNEL PROTEIN SHAW"/>
    <property type="match status" value="1"/>
</dbReference>
<feature type="transmembrane region" description="Helical" evidence="8">
    <location>
        <begin position="261"/>
        <end position="285"/>
    </location>
</feature>
<proteinExistence type="predicted"/>
<keyword evidence="2" id="KW-0813">Transport</keyword>
<evidence type="ECO:0000256" key="1">
    <source>
        <dbReference type="ARBA" id="ARBA00004141"/>
    </source>
</evidence>
<comment type="caution">
    <text evidence="10">The sequence shown here is derived from an EMBL/GenBank/DDBJ whole genome shotgun (WGS) entry which is preliminary data.</text>
</comment>
<sequence>AVTIKKSKFREENHTEQALHTAVQFSRTAIMNWAKLFSVLALGNFLIFYQSSAAESDSSGEGEEKKLHEMPLVFGWIEKPPYATPPTNGSLDNEAQGMIRDAISPYILMECGYNWGKQYQVATKKFESEFEMIELLRQNKVHVALPIFENPENRKYIDLPFFKLDDYHGTEFITTEDDTTALTVVMDSVLKSWPLLAVLLVLTAIAGIIMWALDTYWNSEEFPRSFIKGSWDGFWWSFISMTTVGYGDKSPKSIVARIFSIIWIMMGLIVMAIFTASVTSALTAASLDLEPSNLEGYKIAVLGNGTEYQHALLEDAHPTEYKNIEEIVQAMNTDEVDGMMLDHYTASYYQQGDKLKSFVTVTNFELRREVGLLFSEDRRFIAECFLLYRSNIWRLAQTITGTFKLKQQKSTKSVSLFDDSSLLIKQFLYTSLGILGVLVLAGMLWELFVKKKVKIRKGQVVEAVNPGFSFSSQREAIRYDVEATRELFKQMEEHLSKLEFKQVLYLHDNLRVIQQLTKMASLKVFVVLLFGIVVVNLSFWYSAAEKEHLEVPLVFGWIEKPPYAVPPTNESLDNEAHGLIRDAVLRYIAVECGYSIKLAYQVSTTKFESEFELLQQLRQNIVHIALPIFEDASNRKYSEFTFFKLDDYPGTEFITTEDDTTALTVVMDSVLKSWPLLAVTLVLTAIAGIIMWALV</sequence>
<dbReference type="InterPro" id="IPR028325">
    <property type="entry name" value="VG_K_chnl"/>
</dbReference>